<feature type="compositionally biased region" description="Polar residues" evidence="1">
    <location>
        <begin position="94"/>
        <end position="108"/>
    </location>
</feature>
<feature type="compositionally biased region" description="Polar residues" evidence="1">
    <location>
        <begin position="1"/>
        <end position="21"/>
    </location>
</feature>
<reference evidence="2" key="2">
    <citation type="submission" date="2020-11" db="EMBL/GenBank/DDBJ databases">
        <authorList>
            <person name="McCartney M.A."/>
            <person name="Auch B."/>
            <person name="Kono T."/>
            <person name="Mallez S."/>
            <person name="Becker A."/>
            <person name="Gohl D.M."/>
            <person name="Silverstein K.A.T."/>
            <person name="Koren S."/>
            <person name="Bechman K.B."/>
            <person name="Herman A."/>
            <person name="Abrahante J.E."/>
            <person name="Garbe J."/>
        </authorList>
    </citation>
    <scope>NUCLEOTIDE SEQUENCE</scope>
    <source>
        <strain evidence="2">Duluth1</strain>
        <tissue evidence="2">Whole animal</tissue>
    </source>
</reference>
<evidence type="ECO:0000256" key="1">
    <source>
        <dbReference type="SAM" id="MobiDB-lite"/>
    </source>
</evidence>
<feature type="region of interest" description="Disordered" evidence="1">
    <location>
        <begin position="268"/>
        <end position="323"/>
    </location>
</feature>
<proteinExistence type="predicted"/>
<reference evidence="2" key="1">
    <citation type="journal article" date="2019" name="bioRxiv">
        <title>The Genome of the Zebra Mussel, Dreissena polymorpha: A Resource for Invasive Species Research.</title>
        <authorList>
            <person name="McCartney M.A."/>
            <person name="Auch B."/>
            <person name="Kono T."/>
            <person name="Mallez S."/>
            <person name="Zhang Y."/>
            <person name="Obille A."/>
            <person name="Becker A."/>
            <person name="Abrahante J.E."/>
            <person name="Garbe J."/>
            <person name="Badalamenti J.P."/>
            <person name="Herman A."/>
            <person name="Mangelson H."/>
            <person name="Liachko I."/>
            <person name="Sullivan S."/>
            <person name="Sone E.D."/>
            <person name="Koren S."/>
            <person name="Silverstein K.A.T."/>
            <person name="Beckman K.B."/>
            <person name="Gohl D.M."/>
        </authorList>
    </citation>
    <scope>NUCLEOTIDE SEQUENCE</scope>
    <source>
        <strain evidence="2">Duluth1</strain>
        <tissue evidence="2">Whole animal</tissue>
    </source>
</reference>
<feature type="compositionally biased region" description="Polar residues" evidence="1">
    <location>
        <begin position="64"/>
        <end position="81"/>
    </location>
</feature>
<keyword evidence="3" id="KW-1185">Reference proteome</keyword>
<sequence>MGGTSVTSDNVSMSPTFSDSVFSDIDDNRLLRDSRPNRGLRENLPGTSLDSNKLFVPIKKKRGQSPSGSSPDRNSDTSSNRYRLVDFAPEPKDSSFSSHPVSDTSIMNGTRPKVVPSERKNHKITPYEKFKENTSAAEVNFVIGDEKRPISNDSGVCSANFTENAMDLQLSEQQNSNVDEARFSAALSLFDPLADSSNATGEDLLEGPGSPRTNSTIFFSNPNFITNANTRTSNAVVEQNAEEKPKTNDFQLVTPLYDVSQSATSSSTQVFLNSSVSAGKPRRASTDSNRSSGSSLSKDGSNSDERLVNLNSETPSRKVSHFV</sequence>
<evidence type="ECO:0000313" key="3">
    <source>
        <dbReference type="Proteomes" id="UP000828390"/>
    </source>
</evidence>
<feature type="compositionally biased region" description="Low complexity" evidence="1">
    <location>
        <begin position="286"/>
        <end position="300"/>
    </location>
</feature>
<feature type="region of interest" description="Disordered" evidence="1">
    <location>
        <begin position="199"/>
        <end position="223"/>
    </location>
</feature>
<evidence type="ECO:0000313" key="2">
    <source>
        <dbReference type="EMBL" id="KAH3792854.1"/>
    </source>
</evidence>
<comment type="caution">
    <text evidence="2">The sequence shown here is derived from an EMBL/GenBank/DDBJ whole genome shotgun (WGS) entry which is preliminary data.</text>
</comment>
<accession>A0A9D4F7R2</accession>
<name>A0A9D4F7R2_DREPO</name>
<feature type="compositionally biased region" description="Polar residues" evidence="1">
    <location>
        <begin position="211"/>
        <end position="223"/>
    </location>
</feature>
<dbReference type="EMBL" id="JAIWYP010000007">
    <property type="protein sequence ID" value="KAH3792854.1"/>
    <property type="molecule type" value="Genomic_DNA"/>
</dbReference>
<dbReference type="Proteomes" id="UP000828390">
    <property type="component" value="Unassembled WGS sequence"/>
</dbReference>
<organism evidence="2 3">
    <name type="scientific">Dreissena polymorpha</name>
    <name type="common">Zebra mussel</name>
    <name type="synonym">Mytilus polymorpha</name>
    <dbReference type="NCBI Taxonomy" id="45954"/>
    <lineage>
        <taxon>Eukaryota</taxon>
        <taxon>Metazoa</taxon>
        <taxon>Spiralia</taxon>
        <taxon>Lophotrochozoa</taxon>
        <taxon>Mollusca</taxon>
        <taxon>Bivalvia</taxon>
        <taxon>Autobranchia</taxon>
        <taxon>Heteroconchia</taxon>
        <taxon>Euheterodonta</taxon>
        <taxon>Imparidentia</taxon>
        <taxon>Neoheterodontei</taxon>
        <taxon>Myida</taxon>
        <taxon>Dreissenoidea</taxon>
        <taxon>Dreissenidae</taxon>
        <taxon>Dreissena</taxon>
    </lineage>
</organism>
<dbReference type="AlphaFoldDB" id="A0A9D4F7R2"/>
<protein>
    <submittedName>
        <fullName evidence="2">Uncharacterized protein</fullName>
    </submittedName>
</protein>
<feature type="compositionally biased region" description="Basic and acidic residues" evidence="1">
    <location>
        <begin position="26"/>
        <end position="41"/>
    </location>
</feature>
<gene>
    <name evidence="2" type="ORF">DPMN_146353</name>
</gene>
<feature type="region of interest" description="Disordered" evidence="1">
    <location>
        <begin position="1"/>
        <end position="119"/>
    </location>
</feature>